<proteinExistence type="predicted"/>
<keyword evidence="4" id="KW-0496">Mitochondrion</keyword>
<evidence type="ECO:0000313" key="4">
    <source>
        <dbReference type="EMBL" id="SPQ93483.1"/>
    </source>
</evidence>
<gene>
    <name evidence="3" type="ORF">PBRA_004659</name>
    <name evidence="4" type="ORF">PLBR_LOCUS698</name>
</gene>
<dbReference type="Proteomes" id="UP000039324">
    <property type="component" value="Unassembled WGS sequence"/>
</dbReference>
<dbReference type="Gene3D" id="2.120.10.80">
    <property type="entry name" value="Kelch-type beta propeller"/>
    <property type="match status" value="1"/>
</dbReference>
<dbReference type="InterPro" id="IPR011043">
    <property type="entry name" value="Gal_Oxase/kelch_b-propeller"/>
</dbReference>
<reference evidence="4 6" key="2">
    <citation type="submission" date="2018-03" db="EMBL/GenBank/DDBJ databases">
        <authorList>
            <person name="Fogelqvist J."/>
        </authorList>
    </citation>
    <scope>NUCLEOTIDE SEQUENCE [LARGE SCALE GENOMIC DNA]</scope>
</reference>
<reference evidence="3 5" key="1">
    <citation type="submission" date="2015-02" db="EMBL/GenBank/DDBJ databases">
        <authorList>
            <person name="Chooi Y.-H."/>
        </authorList>
    </citation>
    <scope>NUCLEOTIDE SEQUENCE [LARGE SCALE GENOMIC DNA]</scope>
    <source>
        <strain evidence="3">E3</strain>
    </source>
</reference>
<dbReference type="PANTHER" id="PTHR45632:SF3">
    <property type="entry name" value="KELCH-LIKE PROTEIN 32"/>
    <property type="match status" value="1"/>
</dbReference>
<keyword evidence="5" id="KW-1185">Reference proteome</keyword>
<dbReference type="OrthoDB" id="45365at2759"/>
<dbReference type="SUPFAM" id="SSF50965">
    <property type="entry name" value="Galactose oxidase, central domain"/>
    <property type="match status" value="2"/>
</dbReference>
<dbReference type="AlphaFoldDB" id="A0A0G4ILC9"/>
<geneLocation type="mitochondrion" evidence="4"/>
<accession>A0A0G4ILC9</accession>
<evidence type="ECO:0008006" key="7">
    <source>
        <dbReference type="Google" id="ProtNLM"/>
    </source>
</evidence>
<evidence type="ECO:0000256" key="2">
    <source>
        <dbReference type="ARBA" id="ARBA00022737"/>
    </source>
</evidence>
<protein>
    <recommendedName>
        <fullName evidence="7">F-box domain-containing protein</fullName>
    </recommendedName>
</protein>
<evidence type="ECO:0000256" key="1">
    <source>
        <dbReference type="ARBA" id="ARBA00022441"/>
    </source>
</evidence>
<dbReference type="PANTHER" id="PTHR45632">
    <property type="entry name" value="LD33804P"/>
    <property type="match status" value="1"/>
</dbReference>
<dbReference type="Proteomes" id="UP000290189">
    <property type="component" value="Unassembled WGS sequence"/>
</dbReference>
<evidence type="ECO:0000313" key="5">
    <source>
        <dbReference type="Proteomes" id="UP000039324"/>
    </source>
</evidence>
<keyword evidence="1" id="KW-0880">Kelch repeat</keyword>
<name>A0A0G4ILC9_PLABS</name>
<dbReference type="InterPro" id="IPR015915">
    <property type="entry name" value="Kelch-typ_b-propeller"/>
</dbReference>
<organism evidence="3 5">
    <name type="scientific">Plasmodiophora brassicae</name>
    <name type="common">Clubroot disease agent</name>
    <dbReference type="NCBI Taxonomy" id="37360"/>
    <lineage>
        <taxon>Eukaryota</taxon>
        <taxon>Sar</taxon>
        <taxon>Rhizaria</taxon>
        <taxon>Endomyxa</taxon>
        <taxon>Phytomyxea</taxon>
        <taxon>Plasmodiophorida</taxon>
        <taxon>Plasmodiophoridae</taxon>
        <taxon>Plasmodiophora</taxon>
    </lineage>
</organism>
<sequence length="346" mass="38264">MSSGYTSPGAIMPTPLRLHVDAILNLLGAGRDVARLRRVCRLFEQIGRSVLGQRGLCVIVAGDQDVVDVFDRTKRSWTHLSPLPLNTTDHTRVIAYQGRILVAAVEAITERSLCVTYDAAASQWVPIHNQTLINGTQCGATLSCRPDGSRLIAIDCRRVQEWLPSTGTWRRLPAQQQPRSFSACQWMPIDGQERLVSVGGRDAKQVSSCACEYLDDDRQAWVALPSLAVGRVFSGSTVWQGRLVVAGGITKVDDVEVSLCNVMVFGPDGWEEFPMIDSQYPQDVFVVDGNVLMMRTVQADHAYEESLWEWMPEVNAWRQHVPPARMYHIGIGANVVVLPAAALNLQ</sequence>
<keyword evidence="2" id="KW-0677">Repeat</keyword>
<evidence type="ECO:0000313" key="3">
    <source>
        <dbReference type="EMBL" id="CEO95969.1"/>
    </source>
</evidence>
<dbReference type="EMBL" id="OVEO01000001">
    <property type="protein sequence ID" value="SPQ93483.1"/>
    <property type="molecule type" value="Genomic_DNA"/>
</dbReference>
<dbReference type="EMBL" id="CDSF01000046">
    <property type="protein sequence ID" value="CEO95969.1"/>
    <property type="molecule type" value="Genomic_DNA"/>
</dbReference>
<evidence type="ECO:0000313" key="6">
    <source>
        <dbReference type="Proteomes" id="UP000290189"/>
    </source>
</evidence>